<accession>A9FDY2</accession>
<keyword evidence="2" id="KW-1185">Reference proteome</keyword>
<sequence length="352" mass="38579">MLVATDIQPAGIGQGTYSWTTSSQRLRVEAPSTGHVVTVRAGPVPNAAPEIGEVVEVTRTQPGCAPITRHVLIWIQKCKLFRLAQERIIAIATDPALRSTTPTATVPDPLLPGGHALSFGQDISFSTGRAQPHGPSVGSTTAVLEPKMRELLSWFASNDTHGKARRLFKAFLVPQTAVSFWSDPHLTAAAETHPNITSFVHRALSAPNSPERAAGGTRIHQALETAGWDINAAVAPTDLGVPAFNRGSDILLTEDYSNGLTVMVDGVQHVIVVAKDYHYDRCAREYYIRLEYVFYDVFGLDDIDLRRFGADGWPDTIPAEGFTAWWQLQHQHGYAPLITRIAFEREFRVPVP</sequence>
<proteinExistence type="predicted"/>
<dbReference type="EMBL" id="AM746676">
    <property type="protein sequence ID" value="CAN94830.1"/>
    <property type="molecule type" value="Genomic_DNA"/>
</dbReference>
<reference evidence="1 2" key="1">
    <citation type="journal article" date="2007" name="Nat. Biotechnol.">
        <title>Complete genome sequence of the myxobacterium Sorangium cellulosum.</title>
        <authorList>
            <person name="Schneiker S."/>
            <person name="Perlova O."/>
            <person name="Kaiser O."/>
            <person name="Gerth K."/>
            <person name="Alici A."/>
            <person name="Altmeyer M.O."/>
            <person name="Bartels D."/>
            <person name="Bekel T."/>
            <person name="Beyer S."/>
            <person name="Bode E."/>
            <person name="Bode H.B."/>
            <person name="Bolten C.J."/>
            <person name="Choudhuri J.V."/>
            <person name="Doss S."/>
            <person name="Elnakady Y.A."/>
            <person name="Frank B."/>
            <person name="Gaigalat L."/>
            <person name="Goesmann A."/>
            <person name="Groeger C."/>
            <person name="Gross F."/>
            <person name="Jelsbak L."/>
            <person name="Jelsbak L."/>
            <person name="Kalinowski J."/>
            <person name="Kegler C."/>
            <person name="Knauber T."/>
            <person name="Konietzny S."/>
            <person name="Kopp M."/>
            <person name="Krause L."/>
            <person name="Krug D."/>
            <person name="Linke B."/>
            <person name="Mahmud T."/>
            <person name="Martinez-Arias R."/>
            <person name="McHardy A.C."/>
            <person name="Merai M."/>
            <person name="Meyer F."/>
            <person name="Mormann S."/>
            <person name="Munoz-Dorado J."/>
            <person name="Perez J."/>
            <person name="Pradella S."/>
            <person name="Rachid S."/>
            <person name="Raddatz G."/>
            <person name="Rosenau F."/>
            <person name="Rueckert C."/>
            <person name="Sasse F."/>
            <person name="Scharfe M."/>
            <person name="Schuster S.C."/>
            <person name="Suen G."/>
            <person name="Treuner-Lange A."/>
            <person name="Velicer G.J."/>
            <person name="Vorholter F.-J."/>
            <person name="Weissman K.J."/>
            <person name="Welch R.D."/>
            <person name="Wenzel S.C."/>
            <person name="Whitworth D.E."/>
            <person name="Wilhelm S."/>
            <person name="Wittmann C."/>
            <person name="Bloecker H."/>
            <person name="Puehler A."/>
            <person name="Mueller R."/>
        </authorList>
    </citation>
    <scope>NUCLEOTIDE SEQUENCE [LARGE SCALE GENOMIC DNA]</scope>
    <source>
        <strain evidence="2">So ce56</strain>
    </source>
</reference>
<dbReference type="HOGENOM" id="CLU_067566_0_0_7"/>
<name>A9FDY2_SORC5</name>
<dbReference type="AlphaFoldDB" id="A9FDY2"/>
<evidence type="ECO:0000313" key="1">
    <source>
        <dbReference type="EMBL" id="CAN94830.1"/>
    </source>
</evidence>
<gene>
    <name evidence="1" type="ordered locus">sce4667</name>
</gene>
<evidence type="ECO:0000313" key="2">
    <source>
        <dbReference type="Proteomes" id="UP000002139"/>
    </source>
</evidence>
<protein>
    <submittedName>
        <fullName evidence="1">Uncharacterized protein</fullName>
    </submittedName>
</protein>
<dbReference type="Proteomes" id="UP000002139">
    <property type="component" value="Chromosome"/>
</dbReference>
<organism evidence="1 2">
    <name type="scientific">Sorangium cellulosum (strain So ce56)</name>
    <name type="common">Polyangium cellulosum (strain So ce56)</name>
    <dbReference type="NCBI Taxonomy" id="448385"/>
    <lineage>
        <taxon>Bacteria</taxon>
        <taxon>Pseudomonadati</taxon>
        <taxon>Myxococcota</taxon>
        <taxon>Polyangia</taxon>
        <taxon>Polyangiales</taxon>
        <taxon>Polyangiaceae</taxon>
        <taxon>Sorangium</taxon>
    </lineage>
</organism>
<dbReference type="eggNOG" id="ENOG5033I0B">
    <property type="taxonomic scope" value="Bacteria"/>
</dbReference>
<dbReference type="STRING" id="448385.sce4667"/>
<dbReference type="KEGG" id="scl:sce4667"/>